<dbReference type="OrthoDB" id="5835829at2759"/>
<dbReference type="CDD" id="cd03784">
    <property type="entry name" value="GT1_Gtf-like"/>
    <property type="match status" value="1"/>
</dbReference>
<name>A0A835DGA3_TETSI</name>
<dbReference type="InterPro" id="IPR002213">
    <property type="entry name" value="UDP_glucos_trans"/>
</dbReference>
<dbReference type="Gene3D" id="3.40.50.2000">
    <property type="entry name" value="Glycogen Phosphorylase B"/>
    <property type="match status" value="2"/>
</dbReference>
<dbReference type="EMBL" id="JABCRI010000008">
    <property type="protein sequence ID" value="KAF8402151.1"/>
    <property type="molecule type" value="Genomic_DNA"/>
</dbReference>
<dbReference type="Proteomes" id="UP000655225">
    <property type="component" value="Unassembled WGS sequence"/>
</dbReference>
<dbReference type="PANTHER" id="PTHR48049">
    <property type="entry name" value="GLYCOSYLTRANSFERASE"/>
    <property type="match status" value="1"/>
</dbReference>
<keyword evidence="2 3" id="KW-0808">Transferase</keyword>
<dbReference type="PANTHER" id="PTHR48049:SF84">
    <property type="entry name" value="UDP-GLYCOSYLTRANSFERASE 79A6"/>
    <property type="match status" value="1"/>
</dbReference>
<dbReference type="AlphaFoldDB" id="A0A835DGA3"/>
<dbReference type="SUPFAM" id="SSF53756">
    <property type="entry name" value="UDP-Glycosyltransferase/glycogen phosphorylase"/>
    <property type="match status" value="1"/>
</dbReference>
<keyword evidence="3" id="KW-0328">Glycosyltransferase</keyword>
<dbReference type="PROSITE" id="PS00375">
    <property type="entry name" value="UDPGT"/>
    <property type="match status" value="1"/>
</dbReference>
<dbReference type="OMA" id="CMIAYLA"/>
<dbReference type="FunFam" id="3.40.50.2000:FF:000087">
    <property type="entry name" value="Glycosyltransferase"/>
    <property type="match status" value="1"/>
</dbReference>
<keyword evidence="6" id="KW-1185">Reference proteome</keyword>
<comment type="similarity">
    <text evidence="1 3">Belongs to the UDP-glycosyltransferase family.</text>
</comment>
<proteinExistence type="inferred from homology"/>
<dbReference type="EC" id="2.4.1.-" evidence="4"/>
<evidence type="ECO:0000256" key="3">
    <source>
        <dbReference type="RuleBase" id="RU003718"/>
    </source>
</evidence>
<dbReference type="InterPro" id="IPR035595">
    <property type="entry name" value="UDP_glycos_trans_CS"/>
</dbReference>
<evidence type="ECO:0000313" key="5">
    <source>
        <dbReference type="EMBL" id="KAF8402151.1"/>
    </source>
</evidence>
<evidence type="ECO:0000256" key="2">
    <source>
        <dbReference type="ARBA" id="ARBA00022679"/>
    </source>
</evidence>
<dbReference type="InterPro" id="IPR050481">
    <property type="entry name" value="UDP-glycosyltransf_plant"/>
</dbReference>
<dbReference type="FunFam" id="3.40.50.2000:FF:000037">
    <property type="entry name" value="Glycosyltransferase"/>
    <property type="match status" value="1"/>
</dbReference>
<evidence type="ECO:0000313" key="6">
    <source>
        <dbReference type="Proteomes" id="UP000655225"/>
    </source>
</evidence>
<reference evidence="5 6" key="1">
    <citation type="submission" date="2020-04" db="EMBL/GenBank/DDBJ databases">
        <title>Plant Genome Project.</title>
        <authorList>
            <person name="Zhang R.-G."/>
        </authorList>
    </citation>
    <scope>NUCLEOTIDE SEQUENCE [LARGE SCALE GENOMIC DNA]</scope>
    <source>
        <strain evidence="5">YNK0</strain>
        <tissue evidence="5">Leaf</tissue>
    </source>
</reference>
<dbReference type="GO" id="GO:0035251">
    <property type="term" value="F:UDP-glucosyltransferase activity"/>
    <property type="evidence" value="ECO:0007669"/>
    <property type="project" value="InterPro"/>
</dbReference>
<evidence type="ECO:0000256" key="1">
    <source>
        <dbReference type="ARBA" id="ARBA00009995"/>
    </source>
</evidence>
<sequence>MESQEDSTPLHVVMFPWFAFGHISPFIQLSNKLSSHGVRISFFSAPGNITRISSSLSSASHVQILPLQIPPVEGLPPGLDSTAEMTPAMAELLKRALDQMGSQVKTLLSQLKPHFVFFDFAQQWLPPIASQLGIKTLYFNVFSAVSSAYLTVPARLTATKETPTIDDLKRPPPGFPATSITSVETYQAASLSYVFMSFYGGPCAYDRDTGGKKGCTAILLKSCAEMEGPYIEFIKTQFNKPVLLTGPGVPDPPSGVLEERWAKWLGSFPAKSVVFCSFGSETFLKDEQIKELVLGLELTGLPFFVVFNFPVDDEKARLKSILPEGFAERVKDKGVVHTGWVQQQLILAHDSVGCFVCHSGFSSITEAFVNDCQLVLLPQRGDQFLNSKLVSGDMKAGVEVNRRDEDGHFGKEDVCAAIKTVTVDVDEEPGKSVRENHVKWRNYLLDEETQKKFVTDLVKEMKVMANAEI</sequence>
<gene>
    <name evidence="5" type="ORF">HHK36_013103</name>
</gene>
<evidence type="ECO:0000256" key="4">
    <source>
        <dbReference type="RuleBase" id="RU362057"/>
    </source>
</evidence>
<organism evidence="5 6">
    <name type="scientific">Tetracentron sinense</name>
    <name type="common">Spur-leaf</name>
    <dbReference type="NCBI Taxonomy" id="13715"/>
    <lineage>
        <taxon>Eukaryota</taxon>
        <taxon>Viridiplantae</taxon>
        <taxon>Streptophyta</taxon>
        <taxon>Embryophyta</taxon>
        <taxon>Tracheophyta</taxon>
        <taxon>Spermatophyta</taxon>
        <taxon>Magnoliopsida</taxon>
        <taxon>Trochodendrales</taxon>
        <taxon>Trochodendraceae</taxon>
        <taxon>Tetracentron</taxon>
    </lineage>
</organism>
<comment type="caution">
    <text evidence="5">The sequence shown here is derived from an EMBL/GenBank/DDBJ whole genome shotgun (WGS) entry which is preliminary data.</text>
</comment>
<protein>
    <recommendedName>
        <fullName evidence="4">Glycosyltransferase</fullName>
        <ecNumber evidence="4">2.4.1.-</ecNumber>
    </recommendedName>
</protein>
<dbReference type="Pfam" id="PF00201">
    <property type="entry name" value="UDPGT"/>
    <property type="match status" value="1"/>
</dbReference>
<accession>A0A835DGA3</accession>